<dbReference type="STRING" id="1121322.SAMN02745136_00585"/>
<dbReference type="SUPFAM" id="SSF46977">
    <property type="entry name" value="Succinate dehydrogenase/fumarate reductase flavoprotein C-terminal domain"/>
    <property type="match status" value="1"/>
</dbReference>
<keyword evidence="7" id="KW-1185">Reference proteome</keyword>
<dbReference type="AlphaFoldDB" id="A0A1M6KUH2"/>
<feature type="domain" description="FAD-dependent oxidoreductase 2 FAD-binding" evidence="4">
    <location>
        <begin position="363"/>
        <end position="405"/>
    </location>
</feature>
<dbReference type="PRINTS" id="PR00368">
    <property type="entry name" value="FADPNR"/>
</dbReference>
<dbReference type="Pfam" id="PF00890">
    <property type="entry name" value="FAD_binding_2"/>
    <property type="match status" value="2"/>
</dbReference>
<protein>
    <submittedName>
        <fullName evidence="6">Succinate dehydrogenase / fumarate reductase flavoprotein subunit</fullName>
    </submittedName>
</protein>
<dbReference type="OrthoDB" id="9806724at2"/>
<dbReference type="Gene3D" id="1.20.58.100">
    <property type="entry name" value="Fumarate reductase/succinate dehydrogenase flavoprotein-like, C-terminal domain"/>
    <property type="match status" value="1"/>
</dbReference>
<evidence type="ECO:0000256" key="3">
    <source>
        <dbReference type="PIRSR" id="PIRSR000171-1"/>
    </source>
</evidence>
<feature type="active site" description="Proton acceptor" evidence="3">
    <location>
        <position position="284"/>
    </location>
</feature>
<keyword evidence="2" id="KW-0560">Oxidoreductase</keyword>
<sequence length="609" mass="66774">MSLADKVVSCDVLVIGGAGAAVMSAVSAAREGAKVVLVSKGKVGKSGNTIMIGGGFSIDGESASKDCGLTEAGQAVNKESLYRKLVASSFYIGNQEIEKQYVEKGGEGVRECLSWAKNAGQKFLFVPGGAAWMTSGRSFGRAVKQGLDENKDILRFEDIVISDILLSNGKACGAIGFHIYTGEIIEFLAKSVVLATGGFQPFSLKNTISDMTGDGIAMAVRAGARAVDMEFLLFIPTITEPSFARGSIIPYLLTIPAINEKLPRVTDLDGEELVIPEEFDSISRGNKVFKIIYSYYWGKGIFDKINIYGNNLYYDFSEYTEEEIYQFFERFAQREAVWHPEGKYNGILIRDLADYIIAHDKKLKVGLGNEYSMGGISVKEDFTTGVEGLYAAGEVTGGTFGAFRSGDGLVEMLAQGVTAGKNAALYASANAAKKPDNEEELLGELLAPFHREGGISPSVIHKRLEKIADEGFHFFREKEGLAKALKDIEELEKSAAEAGLQTKERKYNLEWYQYVTARNLLFCTHAGIHAAEERKESRGCHMRTDYPEVNNKEYLYNFYTSIRDGKLAFTSERPKDTFTPLPERNAASVPEFILEQLGGKAVENLNSKK</sequence>
<dbReference type="InterPro" id="IPR003953">
    <property type="entry name" value="FAD-dep_OxRdtase_2_FAD-bd"/>
</dbReference>
<feature type="domain" description="FAD-dependent oxidoreductase 2 FAD-binding" evidence="4">
    <location>
        <begin position="11"/>
        <end position="239"/>
    </location>
</feature>
<proteinExistence type="predicted"/>
<evidence type="ECO:0000259" key="5">
    <source>
        <dbReference type="Pfam" id="PF02910"/>
    </source>
</evidence>
<reference evidence="6 7" key="1">
    <citation type="submission" date="2016-11" db="EMBL/GenBank/DDBJ databases">
        <authorList>
            <person name="Jaros S."/>
            <person name="Januszkiewicz K."/>
            <person name="Wedrychowicz H."/>
        </authorList>
    </citation>
    <scope>NUCLEOTIDE SEQUENCE [LARGE SCALE GENOMIC DNA]</scope>
    <source>
        <strain evidence="6 7">DSM 15929</strain>
    </source>
</reference>
<keyword evidence="1" id="KW-0285">Flavoprotein</keyword>
<dbReference type="InterPro" id="IPR030664">
    <property type="entry name" value="SdhA/FrdA/AprA"/>
</dbReference>
<dbReference type="InterPro" id="IPR036188">
    <property type="entry name" value="FAD/NAD-bd_sf"/>
</dbReference>
<evidence type="ECO:0000313" key="7">
    <source>
        <dbReference type="Proteomes" id="UP000184386"/>
    </source>
</evidence>
<dbReference type="RefSeq" id="WP_073272711.1">
    <property type="nucleotide sequence ID" value="NZ_FRAC01000006.1"/>
</dbReference>
<dbReference type="InterPro" id="IPR037099">
    <property type="entry name" value="Fum_R/Succ_DH_flav-like_C_sf"/>
</dbReference>
<evidence type="ECO:0000256" key="2">
    <source>
        <dbReference type="ARBA" id="ARBA00023002"/>
    </source>
</evidence>
<dbReference type="EMBL" id="FRAC01000006">
    <property type="protein sequence ID" value="SHJ62576.1"/>
    <property type="molecule type" value="Genomic_DNA"/>
</dbReference>
<dbReference type="PANTHER" id="PTHR11632:SF51">
    <property type="entry name" value="SUCCINATE DEHYDROGENASE [UBIQUINONE] FLAVOPROTEIN SUBUNIT, MITOCHONDRIAL"/>
    <property type="match status" value="1"/>
</dbReference>
<dbReference type="Gene3D" id="3.50.50.60">
    <property type="entry name" value="FAD/NAD(P)-binding domain"/>
    <property type="match status" value="2"/>
</dbReference>
<dbReference type="SUPFAM" id="SSF51905">
    <property type="entry name" value="FAD/NAD(P)-binding domain"/>
    <property type="match status" value="1"/>
</dbReference>
<feature type="domain" description="Fumarate reductase/succinate dehydrogenase flavoprotein-like C-terminal" evidence="5">
    <location>
        <begin position="461"/>
        <end position="562"/>
    </location>
</feature>
<evidence type="ECO:0000313" key="6">
    <source>
        <dbReference type="EMBL" id="SHJ62576.1"/>
    </source>
</evidence>
<dbReference type="PIRSF" id="PIRSF000171">
    <property type="entry name" value="SDHA_APRA_LASPO"/>
    <property type="match status" value="1"/>
</dbReference>
<accession>A0A1M6KUH2</accession>
<dbReference type="PANTHER" id="PTHR11632">
    <property type="entry name" value="SUCCINATE DEHYDROGENASE 2 FLAVOPROTEIN SUBUNIT"/>
    <property type="match status" value="1"/>
</dbReference>
<dbReference type="Proteomes" id="UP000184386">
    <property type="component" value="Unassembled WGS sequence"/>
</dbReference>
<gene>
    <name evidence="6" type="ORF">SAMN02745136_00585</name>
</gene>
<dbReference type="Pfam" id="PF02910">
    <property type="entry name" value="Succ_DH_flav_C"/>
    <property type="match status" value="1"/>
</dbReference>
<organism evidence="6 7">
    <name type="scientific">Anaerocolumna jejuensis DSM 15929</name>
    <dbReference type="NCBI Taxonomy" id="1121322"/>
    <lineage>
        <taxon>Bacteria</taxon>
        <taxon>Bacillati</taxon>
        <taxon>Bacillota</taxon>
        <taxon>Clostridia</taxon>
        <taxon>Lachnospirales</taxon>
        <taxon>Lachnospiraceae</taxon>
        <taxon>Anaerocolumna</taxon>
    </lineage>
</organism>
<dbReference type="GO" id="GO:0016491">
    <property type="term" value="F:oxidoreductase activity"/>
    <property type="evidence" value="ECO:0007669"/>
    <property type="project" value="UniProtKB-KW"/>
</dbReference>
<evidence type="ECO:0000259" key="4">
    <source>
        <dbReference type="Pfam" id="PF00890"/>
    </source>
</evidence>
<dbReference type="InterPro" id="IPR015939">
    <property type="entry name" value="Fum_Rdtase/Succ_DH_flav-like_C"/>
</dbReference>
<evidence type="ECO:0000256" key="1">
    <source>
        <dbReference type="ARBA" id="ARBA00022630"/>
    </source>
</evidence>
<name>A0A1M6KUH2_9FIRM</name>